<dbReference type="PANTHER" id="PTHR34580">
    <property type="match status" value="1"/>
</dbReference>
<evidence type="ECO:0000313" key="4">
    <source>
        <dbReference type="Proteomes" id="UP001500133"/>
    </source>
</evidence>
<reference evidence="4" key="1">
    <citation type="journal article" date="2019" name="Int. J. Syst. Evol. Microbiol.">
        <title>The Global Catalogue of Microorganisms (GCM) 10K type strain sequencing project: providing services to taxonomists for standard genome sequencing and annotation.</title>
        <authorList>
            <consortium name="The Broad Institute Genomics Platform"/>
            <consortium name="The Broad Institute Genome Sequencing Center for Infectious Disease"/>
            <person name="Wu L."/>
            <person name="Ma J."/>
        </authorList>
    </citation>
    <scope>NUCLEOTIDE SEQUENCE [LARGE SCALE GENOMIC DNA]</scope>
    <source>
        <strain evidence="4">JCM 16914</strain>
    </source>
</reference>
<accession>A0ABP7M3X8</accession>
<dbReference type="PROSITE" id="PS52050">
    <property type="entry name" value="WYL"/>
    <property type="match status" value="1"/>
</dbReference>
<proteinExistence type="predicted"/>
<evidence type="ECO:0000259" key="1">
    <source>
        <dbReference type="Pfam" id="PF13280"/>
    </source>
</evidence>
<comment type="caution">
    <text evidence="3">The sequence shown here is derived from an EMBL/GenBank/DDBJ whole genome shotgun (WGS) entry which is preliminary data.</text>
</comment>
<dbReference type="InterPro" id="IPR051534">
    <property type="entry name" value="CBASS_pafABC_assoc_protein"/>
</dbReference>
<dbReference type="InterPro" id="IPR057727">
    <property type="entry name" value="WCX_dom"/>
</dbReference>
<protein>
    <recommendedName>
        <fullName evidence="5">WYL domain-containing protein</fullName>
    </recommendedName>
</protein>
<evidence type="ECO:0008006" key="5">
    <source>
        <dbReference type="Google" id="ProtNLM"/>
    </source>
</evidence>
<organism evidence="3 4">
    <name type="scientific">Halomonas cibimaris</name>
    <dbReference type="NCBI Taxonomy" id="657012"/>
    <lineage>
        <taxon>Bacteria</taxon>
        <taxon>Pseudomonadati</taxon>
        <taxon>Pseudomonadota</taxon>
        <taxon>Gammaproteobacteria</taxon>
        <taxon>Oceanospirillales</taxon>
        <taxon>Halomonadaceae</taxon>
        <taxon>Halomonas</taxon>
    </lineage>
</organism>
<dbReference type="InterPro" id="IPR026881">
    <property type="entry name" value="WYL_dom"/>
</dbReference>
<dbReference type="Pfam" id="PF25583">
    <property type="entry name" value="WCX"/>
    <property type="match status" value="1"/>
</dbReference>
<gene>
    <name evidence="3" type="ORF">GCM10022228_23580</name>
</gene>
<feature type="domain" description="WYL" evidence="1">
    <location>
        <begin position="176"/>
        <end position="241"/>
    </location>
</feature>
<keyword evidence="4" id="KW-1185">Reference proteome</keyword>
<feature type="domain" description="WCX" evidence="2">
    <location>
        <begin position="280"/>
        <end position="351"/>
    </location>
</feature>
<dbReference type="Proteomes" id="UP001500133">
    <property type="component" value="Unassembled WGS sequence"/>
</dbReference>
<name>A0ABP7M3X8_9GAMM</name>
<dbReference type="Pfam" id="PF13280">
    <property type="entry name" value="WYL"/>
    <property type="match status" value="1"/>
</dbReference>
<dbReference type="EMBL" id="BAAAZT010000077">
    <property type="protein sequence ID" value="GAA3911460.1"/>
    <property type="molecule type" value="Genomic_DNA"/>
</dbReference>
<sequence length="356" mass="40527">MRIASRDILRPTFLTHTGTFMSDLRDTLFRYLTLLQLIPRYPGRASTPVLKEKLAERGFNIDTRSLQRDLRDRLSMHFPLTCDDSQKPYRWYFDREFQCHLPALDVPSALTLVLAEEYLKGLLPPVVIGQLAPQFTDARRLLDELPSNGLSRWAQKVRAIPNGKALIPAELDEAVWQIVTEALLTQKAIDVTYLSRSSESQKALTLHPQGLVSRHSVTYLLATVNDYADIRQFALHRIKHAALSDTSWNAQPQFDIDGYIQGGAFGYRQGEQEVILQADIARPVAWLLQETPLAEEQSIKPLPNTDWQRLTARVPDDQQTLWWLMGMGANVKVLEPAAWREQLKATAEQVLAQYAD</sequence>
<dbReference type="PANTHER" id="PTHR34580:SF1">
    <property type="entry name" value="PROTEIN PAFC"/>
    <property type="match status" value="1"/>
</dbReference>
<evidence type="ECO:0000259" key="2">
    <source>
        <dbReference type="Pfam" id="PF25583"/>
    </source>
</evidence>
<evidence type="ECO:0000313" key="3">
    <source>
        <dbReference type="EMBL" id="GAA3911460.1"/>
    </source>
</evidence>